<dbReference type="InterPro" id="IPR006352">
    <property type="entry name" value="GlmM_bact"/>
</dbReference>
<evidence type="ECO:0000259" key="11">
    <source>
        <dbReference type="Pfam" id="PF02878"/>
    </source>
</evidence>
<evidence type="ECO:0000256" key="4">
    <source>
        <dbReference type="ARBA" id="ARBA00022842"/>
    </source>
</evidence>
<evidence type="ECO:0000256" key="9">
    <source>
        <dbReference type="RuleBase" id="RU004327"/>
    </source>
</evidence>
<gene>
    <name evidence="7" type="primary">glmM</name>
    <name evidence="14" type="ORF">A5708_11180</name>
</gene>
<comment type="function">
    <text evidence="7 9">Catalyzes the conversion of glucosamine-6-phosphate to glucosamine-1-phosphate.</text>
</comment>
<dbReference type="GO" id="GO:0005829">
    <property type="term" value="C:cytosol"/>
    <property type="evidence" value="ECO:0007669"/>
    <property type="project" value="TreeGrafter"/>
</dbReference>
<dbReference type="InterPro" id="IPR005843">
    <property type="entry name" value="A-D-PHexomutase_C"/>
</dbReference>
<dbReference type="InterPro" id="IPR016066">
    <property type="entry name" value="A-D-PHexomutase_CS"/>
</dbReference>
<sequence length="445" mass="45771">MGRLFGTDGVRGVANRELTAELALALGSAAARHLASATGPGRRVAVIGRDPRASGEMLEAAVIAGLTSQGVDALRVGVLPTPAVAYLTGAYDADFGVMISASHNPMPDNGIKIFGPGGRKLDDGTEEQIEALLEVEPALRPVGAGIGRVIDAEDAADRYLRHLSKASTLRLDGLTVVVDCAHGAASAVAPRAYRAAGARVIAINADPNGLNINDNCGSTHLDALRAAVVAHRADLGLAHDGDADRCLAIDADGNLVDGDHIMVVLALAMHEADELASKTLVTTVMSNLGLHLAMRSAGITVRTTGVGDRYVVEELRAGDYSLGGEQSGHIVMPALGSTGDGIVTGLRLMTRMVQTGSSLAALASAMQTLPQVLINVTVADKDIAAAAPAVQTALGQAEAELGDTGRILLRPSGTEPMIRVMVEAPEKEIAQRVATRVAEAVSDAL</sequence>
<dbReference type="Pfam" id="PF02878">
    <property type="entry name" value="PGM_PMM_I"/>
    <property type="match status" value="1"/>
</dbReference>
<dbReference type="EC" id="5.4.2.10" evidence="7 9"/>
<dbReference type="Gene3D" id="3.30.310.50">
    <property type="entry name" value="Alpha-D-phosphohexomutase, C-terminal domain"/>
    <property type="match status" value="1"/>
</dbReference>
<feature type="binding site" evidence="7">
    <location>
        <position position="242"/>
    </location>
    <ligand>
        <name>Mg(2+)</name>
        <dbReference type="ChEBI" id="CHEBI:18420"/>
    </ligand>
</feature>
<dbReference type="InterPro" id="IPR036900">
    <property type="entry name" value="A-D-PHexomutase_C_sf"/>
</dbReference>
<dbReference type="GO" id="GO:0000287">
    <property type="term" value="F:magnesium ion binding"/>
    <property type="evidence" value="ECO:0007669"/>
    <property type="project" value="UniProtKB-UniRule"/>
</dbReference>
<dbReference type="PROSITE" id="PS00710">
    <property type="entry name" value="PGM_PMM"/>
    <property type="match status" value="1"/>
</dbReference>
<feature type="domain" description="Alpha-D-phosphohexomutase alpha/beta/alpha" evidence="11">
    <location>
        <begin position="3"/>
        <end position="134"/>
    </location>
</feature>
<feature type="domain" description="Alpha-D-phosphohexomutase C-terminal" evidence="10">
    <location>
        <begin position="373"/>
        <end position="440"/>
    </location>
</feature>
<dbReference type="SUPFAM" id="SSF53738">
    <property type="entry name" value="Phosphoglucomutase, first 3 domains"/>
    <property type="match status" value="3"/>
</dbReference>
<dbReference type="FunFam" id="3.40.120.10:FF:000001">
    <property type="entry name" value="Phosphoglucosamine mutase"/>
    <property type="match status" value="1"/>
</dbReference>
<comment type="catalytic activity">
    <reaction evidence="6 7 9">
        <text>alpha-D-glucosamine 1-phosphate = D-glucosamine 6-phosphate</text>
        <dbReference type="Rhea" id="RHEA:23424"/>
        <dbReference type="ChEBI" id="CHEBI:58516"/>
        <dbReference type="ChEBI" id="CHEBI:58725"/>
        <dbReference type="EC" id="5.4.2.10"/>
    </reaction>
</comment>
<dbReference type="InterPro" id="IPR016055">
    <property type="entry name" value="A-D-PHexomutase_a/b/a-I/II/III"/>
</dbReference>
<feature type="modified residue" description="Phosphoserine" evidence="7">
    <location>
        <position position="102"/>
    </location>
</feature>
<comment type="cofactor">
    <cofactor evidence="7">
        <name>Mg(2+)</name>
        <dbReference type="ChEBI" id="CHEBI:18420"/>
    </cofactor>
    <text evidence="7">Binds 1 Mg(2+) ion per subunit.</text>
</comment>
<evidence type="ECO:0000259" key="10">
    <source>
        <dbReference type="Pfam" id="PF00408"/>
    </source>
</evidence>
<evidence type="ECO:0000256" key="8">
    <source>
        <dbReference type="RuleBase" id="RU004326"/>
    </source>
</evidence>
<dbReference type="OrthoDB" id="9803322at2"/>
<keyword evidence="2 7" id="KW-0597">Phosphoprotein</keyword>
<dbReference type="Pfam" id="PF00408">
    <property type="entry name" value="PGM_PMM_IV"/>
    <property type="match status" value="1"/>
</dbReference>
<dbReference type="Pfam" id="PF02880">
    <property type="entry name" value="PGM_PMM_III"/>
    <property type="match status" value="1"/>
</dbReference>
<evidence type="ECO:0000313" key="14">
    <source>
        <dbReference type="EMBL" id="OBI34922.1"/>
    </source>
</evidence>
<dbReference type="PRINTS" id="PR00509">
    <property type="entry name" value="PGMPMM"/>
</dbReference>
<dbReference type="GO" id="GO:0006048">
    <property type="term" value="P:UDP-N-acetylglucosamine biosynthetic process"/>
    <property type="evidence" value="ECO:0007669"/>
    <property type="project" value="TreeGrafter"/>
</dbReference>
<dbReference type="InterPro" id="IPR005844">
    <property type="entry name" value="A-D-PHexomutase_a/b/a-I"/>
</dbReference>
<dbReference type="FunFam" id="3.30.310.50:FF:000001">
    <property type="entry name" value="Phosphoglucosamine mutase"/>
    <property type="match status" value="1"/>
</dbReference>
<feature type="active site" description="Phosphoserine intermediate" evidence="7">
    <location>
        <position position="102"/>
    </location>
</feature>
<dbReference type="InterPro" id="IPR005841">
    <property type="entry name" value="Alpha-D-phosphohexomutase_SF"/>
</dbReference>
<keyword evidence="3 7" id="KW-0479">Metal-binding</keyword>
<comment type="similarity">
    <text evidence="1 7 8">Belongs to the phosphohexose mutase family.</text>
</comment>
<evidence type="ECO:0000256" key="7">
    <source>
        <dbReference type="HAMAP-Rule" id="MF_01554"/>
    </source>
</evidence>
<protein>
    <recommendedName>
        <fullName evidence="7 9">Phosphoglucosamine mutase</fullName>
        <ecNumber evidence="7 9">5.4.2.10</ecNumber>
    </recommendedName>
</protein>
<evidence type="ECO:0000259" key="12">
    <source>
        <dbReference type="Pfam" id="PF02879"/>
    </source>
</evidence>
<dbReference type="GO" id="GO:0008966">
    <property type="term" value="F:phosphoglucosamine mutase activity"/>
    <property type="evidence" value="ECO:0007669"/>
    <property type="project" value="UniProtKB-UniRule"/>
</dbReference>
<dbReference type="HAMAP" id="MF_01554_B">
    <property type="entry name" value="GlmM_B"/>
    <property type="match status" value="1"/>
</dbReference>
<proteinExistence type="inferred from homology"/>
<dbReference type="GO" id="GO:0005975">
    <property type="term" value="P:carbohydrate metabolic process"/>
    <property type="evidence" value="ECO:0007669"/>
    <property type="project" value="InterPro"/>
</dbReference>
<evidence type="ECO:0000256" key="3">
    <source>
        <dbReference type="ARBA" id="ARBA00022723"/>
    </source>
</evidence>
<dbReference type="PANTHER" id="PTHR42946">
    <property type="entry name" value="PHOSPHOHEXOSE MUTASE"/>
    <property type="match status" value="1"/>
</dbReference>
<dbReference type="InterPro" id="IPR050060">
    <property type="entry name" value="Phosphoglucosamine_mutase"/>
</dbReference>
<dbReference type="SUPFAM" id="SSF55957">
    <property type="entry name" value="Phosphoglucomutase, C-terminal domain"/>
    <property type="match status" value="1"/>
</dbReference>
<dbReference type="FunFam" id="3.40.120.10:FF:000003">
    <property type="entry name" value="Phosphoglucosamine mutase"/>
    <property type="match status" value="1"/>
</dbReference>
<feature type="binding site" description="via phosphate group" evidence="7">
    <location>
        <position position="102"/>
    </location>
    <ligand>
        <name>Mg(2+)</name>
        <dbReference type="ChEBI" id="CHEBI:18420"/>
    </ligand>
</feature>
<dbReference type="RefSeq" id="WP_065031265.1">
    <property type="nucleotide sequence ID" value="NZ_LZKI01000196.1"/>
</dbReference>
<feature type="binding site" evidence="7">
    <location>
        <position position="244"/>
    </location>
    <ligand>
        <name>Mg(2+)</name>
        <dbReference type="ChEBI" id="CHEBI:18420"/>
    </ligand>
</feature>
<evidence type="ECO:0000313" key="15">
    <source>
        <dbReference type="Proteomes" id="UP000091846"/>
    </source>
</evidence>
<dbReference type="InterPro" id="IPR005845">
    <property type="entry name" value="A-D-PHexomutase_a/b/a-II"/>
</dbReference>
<evidence type="ECO:0000256" key="6">
    <source>
        <dbReference type="ARBA" id="ARBA00050364"/>
    </source>
</evidence>
<reference evidence="14 15" key="1">
    <citation type="submission" date="2016-06" db="EMBL/GenBank/DDBJ databases">
        <authorList>
            <person name="Kjaerup R.B."/>
            <person name="Dalgaard T.S."/>
            <person name="Juul-Madsen H.R."/>
        </authorList>
    </citation>
    <scope>NUCLEOTIDE SEQUENCE [LARGE SCALE GENOMIC DNA]</scope>
    <source>
        <strain evidence="14 15">E1334</strain>
    </source>
</reference>
<feature type="domain" description="Alpha-D-phosphohexomutase alpha/beta/alpha" evidence="13">
    <location>
        <begin position="257"/>
        <end position="367"/>
    </location>
</feature>
<dbReference type="Gene3D" id="3.40.120.10">
    <property type="entry name" value="Alpha-D-Glucose-1,6-Bisphosphate, subunit A, domain 3"/>
    <property type="match status" value="3"/>
</dbReference>
<dbReference type="GO" id="GO:0004615">
    <property type="term" value="F:phosphomannomutase activity"/>
    <property type="evidence" value="ECO:0007669"/>
    <property type="project" value="TreeGrafter"/>
</dbReference>
<comment type="PTM">
    <text evidence="7">Activated by phosphorylation.</text>
</comment>
<dbReference type="Pfam" id="PF02879">
    <property type="entry name" value="PGM_PMM_II"/>
    <property type="match status" value="1"/>
</dbReference>
<dbReference type="InterPro" id="IPR005846">
    <property type="entry name" value="A-D-PHexomutase_a/b/a-III"/>
</dbReference>
<name>A0A1A2YCC7_9MYCO</name>
<keyword evidence="4 7" id="KW-0460">Magnesium</keyword>
<dbReference type="CDD" id="cd05802">
    <property type="entry name" value="GlmM"/>
    <property type="match status" value="1"/>
</dbReference>
<evidence type="ECO:0000256" key="1">
    <source>
        <dbReference type="ARBA" id="ARBA00010231"/>
    </source>
</evidence>
<keyword evidence="5 7" id="KW-0413">Isomerase</keyword>
<dbReference type="GO" id="GO:0009252">
    <property type="term" value="P:peptidoglycan biosynthetic process"/>
    <property type="evidence" value="ECO:0007669"/>
    <property type="project" value="TreeGrafter"/>
</dbReference>
<evidence type="ECO:0000256" key="2">
    <source>
        <dbReference type="ARBA" id="ARBA00022553"/>
    </source>
</evidence>
<dbReference type="AlphaFoldDB" id="A0A1A2YCC7"/>
<evidence type="ECO:0000259" key="13">
    <source>
        <dbReference type="Pfam" id="PF02880"/>
    </source>
</evidence>
<dbReference type="NCBIfam" id="TIGR01455">
    <property type="entry name" value="glmM"/>
    <property type="match status" value="1"/>
</dbReference>
<feature type="domain" description="Alpha-D-phosphohexomutase alpha/beta/alpha" evidence="12">
    <location>
        <begin position="158"/>
        <end position="253"/>
    </location>
</feature>
<feature type="binding site" evidence="7">
    <location>
        <position position="240"/>
    </location>
    <ligand>
        <name>Mg(2+)</name>
        <dbReference type="ChEBI" id="CHEBI:18420"/>
    </ligand>
</feature>
<dbReference type="PANTHER" id="PTHR42946:SF1">
    <property type="entry name" value="PHOSPHOGLUCOMUTASE (ALPHA-D-GLUCOSE-1,6-BISPHOSPHATE-DEPENDENT)"/>
    <property type="match status" value="1"/>
</dbReference>
<comment type="caution">
    <text evidence="14">The sequence shown here is derived from an EMBL/GenBank/DDBJ whole genome shotgun (WGS) entry which is preliminary data.</text>
</comment>
<evidence type="ECO:0000256" key="5">
    <source>
        <dbReference type="ARBA" id="ARBA00023235"/>
    </source>
</evidence>
<organism evidence="14 15">
    <name type="scientific">Mycobacterium colombiense</name>
    <dbReference type="NCBI Taxonomy" id="339268"/>
    <lineage>
        <taxon>Bacteria</taxon>
        <taxon>Bacillati</taxon>
        <taxon>Actinomycetota</taxon>
        <taxon>Actinomycetes</taxon>
        <taxon>Mycobacteriales</taxon>
        <taxon>Mycobacteriaceae</taxon>
        <taxon>Mycobacterium</taxon>
        <taxon>Mycobacterium avium complex (MAC)</taxon>
    </lineage>
</organism>
<dbReference type="EMBL" id="LZKI01000196">
    <property type="protein sequence ID" value="OBI34922.1"/>
    <property type="molecule type" value="Genomic_DNA"/>
</dbReference>
<dbReference type="Proteomes" id="UP000091846">
    <property type="component" value="Unassembled WGS sequence"/>
</dbReference>
<accession>A0A1A2YCC7</accession>